<protein>
    <submittedName>
        <fullName evidence="1">Uncharacterized protein</fullName>
    </submittedName>
</protein>
<dbReference type="Proteomes" id="UP000242699">
    <property type="component" value="Unassembled WGS sequence"/>
</dbReference>
<proteinExistence type="predicted"/>
<organism evidence="1 2">
    <name type="scientific">Sulfobacillus benefaciens</name>
    <dbReference type="NCBI Taxonomy" id="453960"/>
    <lineage>
        <taxon>Bacteria</taxon>
        <taxon>Bacillati</taxon>
        <taxon>Bacillota</taxon>
        <taxon>Clostridia</taxon>
        <taxon>Eubacteriales</taxon>
        <taxon>Clostridiales Family XVII. Incertae Sedis</taxon>
        <taxon>Sulfobacillus</taxon>
    </lineage>
</organism>
<dbReference type="AlphaFoldDB" id="A0A2T2X4K0"/>
<accession>A0A2T2X4K0</accession>
<gene>
    <name evidence="1" type="ORF">C7B43_08470</name>
</gene>
<dbReference type="EMBL" id="PXYT01000016">
    <property type="protein sequence ID" value="PSR29368.1"/>
    <property type="molecule type" value="Genomic_DNA"/>
</dbReference>
<evidence type="ECO:0000313" key="1">
    <source>
        <dbReference type="EMBL" id="PSR29368.1"/>
    </source>
</evidence>
<reference evidence="1 2" key="1">
    <citation type="journal article" date="2014" name="BMC Genomics">
        <title>Comparison of environmental and isolate Sulfobacillus genomes reveals diverse carbon, sulfur, nitrogen, and hydrogen metabolisms.</title>
        <authorList>
            <person name="Justice N.B."/>
            <person name="Norman A."/>
            <person name="Brown C.T."/>
            <person name="Singh A."/>
            <person name="Thomas B.C."/>
            <person name="Banfield J.F."/>
        </authorList>
    </citation>
    <scope>NUCLEOTIDE SEQUENCE [LARGE SCALE GENOMIC DNA]</scope>
    <source>
        <strain evidence="1">AMDSBA1</strain>
    </source>
</reference>
<sequence>MALGVLRNLPRRNFGPFKHADVGLASVVSWTLPCSSAHNSLIASKALTQVMRIFIITEKPAVENIIWSSSCLASGSVGSRAPI</sequence>
<name>A0A2T2X4K0_9FIRM</name>
<evidence type="ECO:0000313" key="2">
    <source>
        <dbReference type="Proteomes" id="UP000242699"/>
    </source>
</evidence>
<comment type="caution">
    <text evidence="1">The sequence shown here is derived from an EMBL/GenBank/DDBJ whole genome shotgun (WGS) entry which is preliminary data.</text>
</comment>